<evidence type="ECO:0000256" key="7">
    <source>
        <dbReference type="ARBA" id="ARBA00022840"/>
    </source>
</evidence>
<dbReference type="Gene3D" id="3.30.450.20">
    <property type="entry name" value="PAS domain"/>
    <property type="match status" value="1"/>
</dbReference>
<keyword evidence="13" id="KW-1185">Reference proteome</keyword>
<protein>
    <recommendedName>
        <fullName evidence="2">histidine kinase</fullName>
        <ecNumber evidence="2">2.7.13.3</ecNumber>
    </recommendedName>
</protein>
<dbReference type="PANTHER" id="PTHR41523:SF8">
    <property type="entry name" value="ETHYLENE RESPONSE SENSOR PROTEIN"/>
    <property type="match status" value="1"/>
</dbReference>
<dbReference type="Gene3D" id="3.40.190.10">
    <property type="entry name" value="Periplasmic binding protein-like II"/>
    <property type="match status" value="2"/>
</dbReference>
<comment type="catalytic activity">
    <reaction evidence="1">
        <text>ATP + protein L-histidine = ADP + protein N-phospho-L-histidine.</text>
        <dbReference type="EC" id="2.7.13.3"/>
    </reaction>
</comment>
<feature type="domain" description="Solute-binding protein family 3/N-terminal" evidence="11">
    <location>
        <begin position="40"/>
        <end position="260"/>
    </location>
</feature>
<keyword evidence="7" id="KW-0067">ATP-binding</keyword>
<reference evidence="12 13" key="1">
    <citation type="submission" date="2018-05" db="EMBL/GenBank/DDBJ databases">
        <title>Brumimicrobium oceani sp. nov., isolated from coastal sediment.</title>
        <authorList>
            <person name="Kou Y."/>
        </authorList>
    </citation>
    <scope>NUCLEOTIDE SEQUENCE [LARGE SCALE GENOMIC DNA]</scope>
    <source>
        <strain evidence="12 13">C305</strain>
    </source>
</reference>
<evidence type="ECO:0000256" key="5">
    <source>
        <dbReference type="ARBA" id="ARBA00022741"/>
    </source>
</evidence>
<feature type="signal peptide" evidence="10">
    <location>
        <begin position="1"/>
        <end position="22"/>
    </location>
</feature>
<dbReference type="SMART" id="SM00062">
    <property type="entry name" value="PBPb"/>
    <property type="match status" value="1"/>
</dbReference>
<name>A0A2U2XGF8_9FLAO</name>
<dbReference type="EMBL" id="QFRJ01000001">
    <property type="protein sequence ID" value="PWH86888.1"/>
    <property type="molecule type" value="Genomic_DNA"/>
</dbReference>
<organism evidence="12 13">
    <name type="scientific">Brumimicrobium oceani</name>
    <dbReference type="NCBI Taxonomy" id="2100725"/>
    <lineage>
        <taxon>Bacteria</taxon>
        <taxon>Pseudomonadati</taxon>
        <taxon>Bacteroidota</taxon>
        <taxon>Flavobacteriia</taxon>
        <taxon>Flavobacteriales</taxon>
        <taxon>Crocinitomicaceae</taxon>
        <taxon>Brumimicrobium</taxon>
    </lineage>
</organism>
<sequence length="522" mass="60134">MKSYNKHLLLVIAVLFSIFSFAQEINFTEEEKQWIEEHPIIEFGYDTRWEPYELFSFGQYGGIVNDYITILEEKTGIKMVALPKMNWEKSFDGLMNGSIMVIPSCVYTKKRAEYFDLSVPYIEDPIVIVASSSSPYFSKLSDLSGKTVSISKNYYTKELLKDYDKGINIKEFESIERSLLALLNGESDAFVGNLNVVSYYINHYGFDKLKIVGTTPFKDNGICFAVNPKWSVFTGIVNKVIKQISPETKHQIREKWIAGKNKKQYSTSLFIWTSILMITLIVLLIIIYSLNRKLKARLKHKREVQSQLKKLLAESKKSEKEKQVLLQEIHHRVKNNLQIVSSVLSLQSNVSNDDKTREALKEAMDRIASIALVHRKMYQSPESKIVNLKDYTESLFIDICSQYPKVNHVLLEIKSEEKITSTLNSIMPLALILNELITNSLKYAFHSQENPKISIEFIKEDNSEALKVRFTDNGSWIESEVSDYFGTTMIEIFTEQIEGVYTLTKDKSYTEYLFSFNGISTN</sequence>
<keyword evidence="9" id="KW-0472">Membrane</keyword>
<keyword evidence="6" id="KW-0418">Kinase</keyword>
<evidence type="ECO:0000256" key="1">
    <source>
        <dbReference type="ARBA" id="ARBA00000085"/>
    </source>
</evidence>
<reference evidence="12 13" key="2">
    <citation type="submission" date="2018-05" db="EMBL/GenBank/DDBJ databases">
        <authorList>
            <person name="Lanie J.A."/>
            <person name="Ng W.-L."/>
            <person name="Kazmierczak K.M."/>
            <person name="Andrzejewski T.M."/>
            <person name="Davidsen T.M."/>
            <person name="Wayne K.J."/>
            <person name="Tettelin H."/>
            <person name="Glass J.I."/>
            <person name="Rusch D."/>
            <person name="Podicherti R."/>
            <person name="Tsui H.-C.T."/>
            <person name="Winkler M.E."/>
        </authorList>
    </citation>
    <scope>NUCLEOTIDE SEQUENCE [LARGE SCALE GENOMIC DNA]</scope>
    <source>
        <strain evidence="12 13">C305</strain>
    </source>
</reference>
<evidence type="ECO:0000256" key="4">
    <source>
        <dbReference type="ARBA" id="ARBA00022679"/>
    </source>
</evidence>
<dbReference type="SUPFAM" id="SSF55874">
    <property type="entry name" value="ATPase domain of HSP90 chaperone/DNA topoisomerase II/histidine kinase"/>
    <property type="match status" value="1"/>
</dbReference>
<dbReference type="InterPro" id="IPR011495">
    <property type="entry name" value="Sig_transdc_His_kin_sub2_dim/P"/>
</dbReference>
<dbReference type="InterPro" id="IPR001638">
    <property type="entry name" value="Solute-binding_3/MltF_N"/>
</dbReference>
<dbReference type="EC" id="2.7.13.3" evidence="2"/>
<dbReference type="GO" id="GO:0004673">
    <property type="term" value="F:protein histidine kinase activity"/>
    <property type="evidence" value="ECO:0007669"/>
    <property type="project" value="UniProtKB-EC"/>
</dbReference>
<feature type="chain" id="PRO_5015482368" description="histidine kinase" evidence="10">
    <location>
        <begin position="23"/>
        <end position="522"/>
    </location>
</feature>
<evidence type="ECO:0000256" key="3">
    <source>
        <dbReference type="ARBA" id="ARBA00022553"/>
    </source>
</evidence>
<evidence type="ECO:0000256" key="9">
    <source>
        <dbReference type="SAM" id="Phobius"/>
    </source>
</evidence>
<proteinExistence type="predicted"/>
<accession>A0A2U2XGF8</accession>
<keyword evidence="9" id="KW-0812">Transmembrane</keyword>
<dbReference type="PANTHER" id="PTHR41523">
    <property type="entry name" value="TWO-COMPONENT SYSTEM SENSOR PROTEIN"/>
    <property type="match status" value="1"/>
</dbReference>
<comment type="caution">
    <text evidence="12">The sequence shown here is derived from an EMBL/GenBank/DDBJ whole genome shotgun (WGS) entry which is preliminary data.</text>
</comment>
<feature type="coiled-coil region" evidence="8">
    <location>
        <begin position="301"/>
        <end position="328"/>
    </location>
</feature>
<dbReference type="CDD" id="cd01007">
    <property type="entry name" value="PBP2_BvgS_HisK_like"/>
    <property type="match status" value="1"/>
</dbReference>
<evidence type="ECO:0000256" key="2">
    <source>
        <dbReference type="ARBA" id="ARBA00012438"/>
    </source>
</evidence>
<keyword evidence="4" id="KW-0808">Transferase</keyword>
<evidence type="ECO:0000259" key="11">
    <source>
        <dbReference type="SMART" id="SM00062"/>
    </source>
</evidence>
<evidence type="ECO:0000313" key="13">
    <source>
        <dbReference type="Proteomes" id="UP000245370"/>
    </source>
</evidence>
<feature type="transmembrane region" description="Helical" evidence="9">
    <location>
        <begin position="269"/>
        <end position="290"/>
    </location>
</feature>
<dbReference type="AlphaFoldDB" id="A0A2U2XGF8"/>
<keyword evidence="8" id="KW-0175">Coiled coil</keyword>
<dbReference type="OrthoDB" id="9767435at2"/>
<dbReference type="Gene3D" id="3.30.565.10">
    <property type="entry name" value="Histidine kinase-like ATPase, C-terminal domain"/>
    <property type="match status" value="1"/>
</dbReference>
<keyword evidence="5" id="KW-0547">Nucleotide-binding</keyword>
<dbReference type="GO" id="GO:0005524">
    <property type="term" value="F:ATP binding"/>
    <property type="evidence" value="ECO:0007669"/>
    <property type="project" value="UniProtKB-KW"/>
</dbReference>
<dbReference type="RefSeq" id="WP_109357966.1">
    <property type="nucleotide sequence ID" value="NZ_QFRJ01000001.1"/>
</dbReference>
<keyword evidence="9" id="KW-1133">Transmembrane helix</keyword>
<dbReference type="Pfam" id="PF07568">
    <property type="entry name" value="HisKA_2"/>
    <property type="match status" value="1"/>
</dbReference>
<gene>
    <name evidence="12" type="ORF">DIT68_01110</name>
</gene>
<evidence type="ECO:0000256" key="10">
    <source>
        <dbReference type="SAM" id="SignalP"/>
    </source>
</evidence>
<keyword evidence="10" id="KW-0732">Signal</keyword>
<dbReference type="InterPro" id="IPR036890">
    <property type="entry name" value="HATPase_C_sf"/>
</dbReference>
<evidence type="ECO:0000313" key="12">
    <source>
        <dbReference type="EMBL" id="PWH86888.1"/>
    </source>
</evidence>
<evidence type="ECO:0000256" key="8">
    <source>
        <dbReference type="SAM" id="Coils"/>
    </source>
</evidence>
<dbReference type="Proteomes" id="UP000245370">
    <property type="component" value="Unassembled WGS sequence"/>
</dbReference>
<keyword evidence="3" id="KW-0597">Phosphoprotein</keyword>
<evidence type="ECO:0000256" key="6">
    <source>
        <dbReference type="ARBA" id="ARBA00022777"/>
    </source>
</evidence>
<dbReference type="Pfam" id="PF00497">
    <property type="entry name" value="SBP_bac_3"/>
    <property type="match status" value="1"/>
</dbReference>
<dbReference type="SUPFAM" id="SSF53850">
    <property type="entry name" value="Periplasmic binding protein-like II"/>
    <property type="match status" value="1"/>
</dbReference>